<keyword evidence="12" id="KW-0670">Pyruvate</keyword>
<comment type="function">
    <text evidence="1 10">Activation of pyruvate formate-lyase under anaerobic conditions by generation of an organic free radical, using S-adenosylmethionine and reduced flavodoxin as cosubstrates to produce 5'-deoxy-adenosine.</text>
</comment>
<evidence type="ECO:0000256" key="8">
    <source>
        <dbReference type="ARBA" id="ARBA00023004"/>
    </source>
</evidence>
<dbReference type="PIRSF" id="PIRSF000371">
    <property type="entry name" value="PFL_act_enz"/>
    <property type="match status" value="1"/>
</dbReference>
<dbReference type="SFLD" id="SFLDS00029">
    <property type="entry name" value="Radical_SAM"/>
    <property type="match status" value="1"/>
</dbReference>
<evidence type="ECO:0000313" key="13">
    <source>
        <dbReference type="Proteomes" id="UP000473648"/>
    </source>
</evidence>
<dbReference type="EC" id="1.97.1.4" evidence="10"/>
<dbReference type="PANTHER" id="PTHR30352:SF5">
    <property type="entry name" value="PYRUVATE FORMATE-LYASE 1-ACTIVATING ENZYME"/>
    <property type="match status" value="1"/>
</dbReference>
<reference evidence="12" key="1">
    <citation type="journal article" date="2020" name="Appl. Environ. Microbiol.">
        <title>Medium-Chain Fatty Acid Synthesis by 'Candidatus Weimeria bifida' gen. nov., sp. nov., and 'Candidatus Pseudoramibacter fermentans' sp. nov.</title>
        <authorList>
            <person name="Scarborough M.J."/>
            <person name="Myers K.S."/>
            <person name="Donohue T.J."/>
            <person name="Noguera D.R."/>
        </authorList>
    </citation>
    <scope>NUCLEOTIDE SEQUENCE</scope>
    <source>
        <strain evidence="12">EUB1.1</strain>
    </source>
</reference>
<comment type="similarity">
    <text evidence="2 10">Belongs to the organic radical-activating enzymes family.</text>
</comment>
<keyword evidence="4 10" id="KW-0004">4Fe-4S</keyword>
<dbReference type="GO" id="GO:0016829">
    <property type="term" value="F:lyase activity"/>
    <property type="evidence" value="ECO:0007669"/>
    <property type="project" value="UniProtKB-KW"/>
</dbReference>
<dbReference type="SUPFAM" id="SSF102114">
    <property type="entry name" value="Radical SAM enzymes"/>
    <property type="match status" value="1"/>
</dbReference>
<dbReference type="Gene3D" id="3.20.20.70">
    <property type="entry name" value="Aldolase class I"/>
    <property type="match status" value="1"/>
</dbReference>
<protein>
    <recommendedName>
        <fullName evidence="3 10">Pyruvate formate-lyase-activating enzyme</fullName>
        <ecNumber evidence="10">1.97.1.4</ecNumber>
    </recommendedName>
</protein>
<dbReference type="InterPro" id="IPR012839">
    <property type="entry name" value="Organic_radical_activase"/>
</dbReference>
<keyword evidence="6 10" id="KW-0479">Metal-binding</keyword>
<dbReference type="GO" id="GO:0046872">
    <property type="term" value="F:metal ion binding"/>
    <property type="evidence" value="ECO:0007669"/>
    <property type="project" value="UniProtKB-UniRule"/>
</dbReference>
<evidence type="ECO:0000256" key="7">
    <source>
        <dbReference type="ARBA" id="ARBA00023002"/>
    </source>
</evidence>
<dbReference type="EMBL" id="VOGB01000003">
    <property type="protein sequence ID" value="MQM71932.1"/>
    <property type="molecule type" value="Genomic_DNA"/>
</dbReference>
<evidence type="ECO:0000256" key="2">
    <source>
        <dbReference type="ARBA" id="ARBA00009777"/>
    </source>
</evidence>
<keyword evidence="12" id="KW-0456">Lyase</keyword>
<proteinExistence type="inferred from homology"/>
<dbReference type="InterPro" id="IPR012838">
    <property type="entry name" value="PFL1_activating"/>
</dbReference>
<dbReference type="Proteomes" id="UP000473648">
    <property type="component" value="Unassembled WGS sequence"/>
</dbReference>
<dbReference type="SFLD" id="SFLDG01066">
    <property type="entry name" value="organic_radical-activating_enz"/>
    <property type="match status" value="1"/>
</dbReference>
<keyword evidence="7 10" id="KW-0560">Oxidoreductase</keyword>
<keyword evidence="10" id="KW-0963">Cytoplasm</keyword>
<dbReference type="InterPro" id="IPR034457">
    <property type="entry name" value="Organic_radical-activating"/>
</dbReference>
<keyword evidence="13" id="KW-1185">Reference proteome</keyword>
<evidence type="ECO:0000256" key="9">
    <source>
        <dbReference type="ARBA" id="ARBA00023014"/>
    </source>
</evidence>
<dbReference type="Pfam" id="PF04055">
    <property type="entry name" value="Radical_SAM"/>
    <property type="match status" value="1"/>
</dbReference>
<dbReference type="PROSITE" id="PS01087">
    <property type="entry name" value="RADICAL_ACTIVATING"/>
    <property type="match status" value="1"/>
</dbReference>
<evidence type="ECO:0000256" key="1">
    <source>
        <dbReference type="ARBA" id="ARBA00003141"/>
    </source>
</evidence>
<sequence length="248" mass="27104">MAEVQGRIHSIETFGSVDGPGIRFVIFVQGCAMRCRFCHNADTWDCGAGTLRTPENLIAQAKRYRPYWGGGGGITVSGGEPLLQIDFLLALFKLAKAEGIHTAIDTAGQPFTDHGPWYDKFVALMGLTDLVIADIKTMDPDHHKWLTGVPNANIHQMLRTVSDMGVPLWIRQVLVPGITDDPEGLKAERAFIDSLKTVEKVEVLPYHTMGAYKWEALGLTYPLDGIDPPTPEQVQAAEAILVPGKAQA</sequence>
<evidence type="ECO:0000256" key="5">
    <source>
        <dbReference type="ARBA" id="ARBA00022691"/>
    </source>
</evidence>
<dbReference type="InterPro" id="IPR013785">
    <property type="entry name" value="Aldolase_TIM"/>
</dbReference>
<gene>
    <name evidence="12" type="primary">pflA</name>
    <name evidence="12" type="ORF">FRC53_00545</name>
</gene>
<evidence type="ECO:0000256" key="3">
    <source>
        <dbReference type="ARBA" id="ARBA00021356"/>
    </source>
</evidence>
<evidence type="ECO:0000256" key="4">
    <source>
        <dbReference type="ARBA" id="ARBA00022485"/>
    </source>
</evidence>
<dbReference type="PROSITE" id="PS51918">
    <property type="entry name" value="RADICAL_SAM"/>
    <property type="match status" value="1"/>
</dbReference>
<accession>A0A6L5GPG7</accession>
<evidence type="ECO:0000256" key="10">
    <source>
        <dbReference type="RuleBase" id="RU362053"/>
    </source>
</evidence>
<comment type="cofactor">
    <cofactor evidence="10">
        <name>[4Fe-4S] cluster</name>
        <dbReference type="ChEBI" id="CHEBI:49883"/>
    </cofactor>
    <text evidence="10">Binds 1 [4Fe-4S] cluster. The cluster is coordinated with 3 cysteines and an exchangeable S-adenosyl-L-methionine.</text>
</comment>
<comment type="caution">
    <text evidence="12">The sequence shown here is derived from an EMBL/GenBank/DDBJ whole genome shotgun (WGS) entry which is preliminary data.</text>
</comment>
<evidence type="ECO:0000313" key="12">
    <source>
        <dbReference type="EMBL" id="MQM71932.1"/>
    </source>
</evidence>
<dbReference type="NCBIfam" id="TIGR02493">
    <property type="entry name" value="PFLA"/>
    <property type="match status" value="1"/>
</dbReference>
<dbReference type="InterPro" id="IPR007197">
    <property type="entry name" value="rSAM"/>
</dbReference>
<dbReference type="GO" id="GO:0043365">
    <property type="term" value="F:[formate-C-acetyltransferase]-activating enzyme activity"/>
    <property type="evidence" value="ECO:0007669"/>
    <property type="project" value="UniProtKB-UniRule"/>
</dbReference>
<dbReference type="GO" id="GO:0051539">
    <property type="term" value="F:4 iron, 4 sulfur cluster binding"/>
    <property type="evidence" value="ECO:0007669"/>
    <property type="project" value="UniProtKB-UniRule"/>
</dbReference>
<dbReference type="InterPro" id="IPR058240">
    <property type="entry name" value="rSAM_sf"/>
</dbReference>
<dbReference type="AlphaFoldDB" id="A0A6L5GPG7"/>
<dbReference type="CDD" id="cd01335">
    <property type="entry name" value="Radical_SAM"/>
    <property type="match status" value="1"/>
</dbReference>
<keyword evidence="9 10" id="KW-0411">Iron-sulfur</keyword>
<comment type="subcellular location">
    <subcellularLocation>
        <location evidence="10">Cytoplasm</location>
    </subcellularLocation>
</comment>
<dbReference type="PANTHER" id="PTHR30352">
    <property type="entry name" value="PYRUVATE FORMATE-LYASE-ACTIVATING ENZYME"/>
    <property type="match status" value="1"/>
</dbReference>
<dbReference type="GO" id="GO:0005737">
    <property type="term" value="C:cytoplasm"/>
    <property type="evidence" value="ECO:0007669"/>
    <property type="project" value="UniProtKB-SubCell"/>
</dbReference>
<keyword evidence="8 10" id="KW-0408">Iron</keyword>
<feature type="domain" description="Radical SAM core" evidence="11">
    <location>
        <begin position="17"/>
        <end position="248"/>
    </location>
</feature>
<comment type="catalytic activity">
    <reaction evidence="10">
        <text>glycyl-[formate C-acetyltransferase] + reduced [flavodoxin] + S-adenosyl-L-methionine = glycin-2-yl radical-[formate C-acetyltransferase] + semiquinone [flavodoxin] + 5'-deoxyadenosine + L-methionine + H(+)</text>
        <dbReference type="Rhea" id="RHEA:19225"/>
        <dbReference type="Rhea" id="RHEA-COMP:10622"/>
        <dbReference type="Rhea" id="RHEA-COMP:12190"/>
        <dbReference type="Rhea" id="RHEA-COMP:12191"/>
        <dbReference type="Rhea" id="RHEA-COMP:14480"/>
        <dbReference type="ChEBI" id="CHEBI:15378"/>
        <dbReference type="ChEBI" id="CHEBI:17319"/>
        <dbReference type="ChEBI" id="CHEBI:29947"/>
        <dbReference type="ChEBI" id="CHEBI:32722"/>
        <dbReference type="ChEBI" id="CHEBI:57618"/>
        <dbReference type="ChEBI" id="CHEBI:57844"/>
        <dbReference type="ChEBI" id="CHEBI:59789"/>
        <dbReference type="ChEBI" id="CHEBI:140311"/>
        <dbReference type="EC" id="1.97.1.4"/>
    </reaction>
</comment>
<keyword evidence="5 10" id="KW-0949">S-adenosyl-L-methionine</keyword>
<evidence type="ECO:0000259" key="11">
    <source>
        <dbReference type="PROSITE" id="PS51918"/>
    </source>
</evidence>
<evidence type="ECO:0000256" key="6">
    <source>
        <dbReference type="ARBA" id="ARBA00022723"/>
    </source>
</evidence>
<organism evidence="12 13">
    <name type="scientific">Candidatus Pseudoramibacter fermentans</name>
    <dbReference type="NCBI Taxonomy" id="2594427"/>
    <lineage>
        <taxon>Bacteria</taxon>
        <taxon>Bacillati</taxon>
        <taxon>Bacillota</taxon>
        <taxon>Clostridia</taxon>
        <taxon>Eubacteriales</taxon>
        <taxon>Eubacteriaceae</taxon>
        <taxon>Pseudoramibacter</taxon>
    </lineage>
</organism>
<name>A0A6L5GPG7_9FIRM</name>
<dbReference type="InterPro" id="IPR001989">
    <property type="entry name" value="Radical_activat_CS"/>
</dbReference>